<dbReference type="InterPro" id="IPR015500">
    <property type="entry name" value="Peptidase_S8_subtilisin-rel"/>
</dbReference>
<feature type="domain" description="Tripeptidyl-peptidase II first Ig-like" evidence="11">
    <location>
        <begin position="549"/>
        <end position="654"/>
    </location>
</feature>
<feature type="domain" description="Tripeptidyl peptidase II second Ig-like" evidence="10">
    <location>
        <begin position="803"/>
        <end position="989"/>
    </location>
</feature>
<evidence type="ECO:0000256" key="8">
    <source>
        <dbReference type="PROSITE-ProRule" id="PRU01240"/>
    </source>
</evidence>
<name>A0AAF0JCV7_9BASI</name>
<organism evidence="13 14">
    <name type="scientific">Malassezia cuniculi</name>
    <dbReference type="NCBI Taxonomy" id="948313"/>
    <lineage>
        <taxon>Eukaryota</taxon>
        <taxon>Fungi</taxon>
        <taxon>Dikarya</taxon>
        <taxon>Basidiomycota</taxon>
        <taxon>Ustilaginomycotina</taxon>
        <taxon>Malasseziomycetes</taxon>
        <taxon>Malasseziales</taxon>
        <taxon>Malasseziaceae</taxon>
        <taxon>Malassezia</taxon>
    </lineage>
</organism>
<evidence type="ECO:0000256" key="4">
    <source>
        <dbReference type="ARBA" id="ARBA00022438"/>
    </source>
</evidence>
<dbReference type="Gene3D" id="2.60.40.3170">
    <property type="match status" value="1"/>
</dbReference>
<dbReference type="PROSITE" id="PS00137">
    <property type="entry name" value="SUBTILASE_HIS"/>
    <property type="match status" value="1"/>
</dbReference>
<dbReference type="InterPro" id="IPR050131">
    <property type="entry name" value="Peptidase_S8_subtilisin-like"/>
</dbReference>
<evidence type="ECO:0000256" key="6">
    <source>
        <dbReference type="ARBA" id="ARBA00022801"/>
    </source>
</evidence>
<keyword evidence="7 8" id="KW-0720">Serine protease</keyword>
<dbReference type="GO" id="GO:0004177">
    <property type="term" value="F:aminopeptidase activity"/>
    <property type="evidence" value="ECO:0007669"/>
    <property type="project" value="UniProtKB-KW"/>
</dbReference>
<dbReference type="AlphaFoldDB" id="A0AAF0JCV7"/>
<evidence type="ECO:0000259" key="9">
    <source>
        <dbReference type="Pfam" id="PF00082"/>
    </source>
</evidence>
<dbReference type="Gene3D" id="2.20.25.690">
    <property type="match status" value="1"/>
</dbReference>
<evidence type="ECO:0000313" key="13">
    <source>
        <dbReference type="EMBL" id="WFD36301.1"/>
    </source>
</evidence>
<evidence type="ECO:0000313" key="14">
    <source>
        <dbReference type="Proteomes" id="UP001219933"/>
    </source>
</evidence>
<feature type="active site" description="Charge relay system" evidence="8">
    <location>
        <position position="45"/>
    </location>
</feature>
<evidence type="ECO:0000259" key="11">
    <source>
        <dbReference type="Pfam" id="PF21223"/>
    </source>
</evidence>
<dbReference type="EC" id="3.4.14.10" evidence="3"/>
<feature type="active site" description="Charge relay system" evidence="8">
    <location>
        <position position="277"/>
    </location>
</feature>
<evidence type="ECO:0000259" key="10">
    <source>
        <dbReference type="Pfam" id="PF12580"/>
    </source>
</evidence>
<dbReference type="Pfam" id="PF21316">
    <property type="entry name" value="TPPII_GBD"/>
    <property type="match status" value="1"/>
</dbReference>
<dbReference type="InterPro" id="IPR048384">
    <property type="entry name" value="TPPII_GBD"/>
</dbReference>
<dbReference type="Pfam" id="PF00082">
    <property type="entry name" value="Peptidase_S8"/>
    <property type="match status" value="1"/>
</dbReference>
<comment type="similarity">
    <text evidence="2 8">Belongs to the peptidase S8 family.</text>
</comment>
<reference evidence="13" key="1">
    <citation type="submission" date="2023-03" db="EMBL/GenBank/DDBJ databases">
        <title>Mating type loci evolution in Malassezia.</title>
        <authorList>
            <person name="Coelho M.A."/>
        </authorList>
    </citation>
    <scope>NUCLEOTIDE SEQUENCE</scope>
    <source>
        <strain evidence="13">CBS 11721</strain>
    </source>
</reference>
<dbReference type="GO" id="GO:0005829">
    <property type="term" value="C:cytosol"/>
    <property type="evidence" value="ECO:0007669"/>
    <property type="project" value="TreeGrafter"/>
</dbReference>
<dbReference type="InterPro" id="IPR023828">
    <property type="entry name" value="Peptidase_S8_Ser-AS"/>
</dbReference>
<dbReference type="SUPFAM" id="SSF52743">
    <property type="entry name" value="Subtilisin-like"/>
    <property type="match status" value="1"/>
</dbReference>
<evidence type="ECO:0000256" key="3">
    <source>
        <dbReference type="ARBA" id="ARBA00012462"/>
    </source>
</evidence>
<dbReference type="Gene3D" id="1.25.40.710">
    <property type="match status" value="1"/>
</dbReference>
<dbReference type="InterPro" id="IPR022229">
    <property type="entry name" value="TPPII_Ig-like-2"/>
</dbReference>
<dbReference type="InterPro" id="IPR046940">
    <property type="entry name" value="TPPII_Ig-like_sf"/>
</dbReference>
<feature type="active site" description="Charge relay system" evidence="8">
    <location>
        <position position="465"/>
    </location>
</feature>
<dbReference type="InterPro" id="IPR046939">
    <property type="entry name" value="TPPII_C_sf"/>
</dbReference>
<dbReference type="Proteomes" id="UP001219933">
    <property type="component" value="Chromosome 4"/>
</dbReference>
<dbReference type="GO" id="GO:0008240">
    <property type="term" value="F:tripeptidyl-peptidase activity"/>
    <property type="evidence" value="ECO:0007669"/>
    <property type="project" value="UniProtKB-EC"/>
</dbReference>
<keyword evidence="5 8" id="KW-0645">Protease</keyword>
<accession>A0AAF0JCV7</accession>
<dbReference type="EMBL" id="CP119880">
    <property type="protein sequence ID" value="WFD36301.1"/>
    <property type="molecule type" value="Genomic_DNA"/>
</dbReference>
<dbReference type="GO" id="GO:0006508">
    <property type="term" value="P:proteolysis"/>
    <property type="evidence" value="ECO:0007669"/>
    <property type="project" value="UniProtKB-KW"/>
</dbReference>
<evidence type="ECO:0000256" key="7">
    <source>
        <dbReference type="ARBA" id="ARBA00022825"/>
    </source>
</evidence>
<evidence type="ECO:0000256" key="2">
    <source>
        <dbReference type="ARBA" id="ARBA00011073"/>
    </source>
</evidence>
<dbReference type="InterPro" id="IPR022398">
    <property type="entry name" value="Peptidase_S8_His-AS"/>
</dbReference>
<feature type="domain" description="Tripeptidyl-peptidase II galactose-binding" evidence="12">
    <location>
        <begin position="673"/>
        <end position="760"/>
    </location>
</feature>
<protein>
    <recommendedName>
        <fullName evidence="3">tripeptidyl-peptidase II</fullName>
        <ecNumber evidence="3">3.4.14.10</ecNumber>
    </recommendedName>
</protein>
<comment type="catalytic activity">
    <reaction evidence="1">
        <text>Release of an N-terminal tripeptide from a polypeptide.</text>
        <dbReference type="EC" id="3.4.14.10"/>
    </reaction>
</comment>
<dbReference type="PROSITE" id="PS51892">
    <property type="entry name" value="SUBTILASE"/>
    <property type="match status" value="1"/>
</dbReference>
<dbReference type="PRINTS" id="PR00723">
    <property type="entry name" value="SUBTILISIN"/>
</dbReference>
<dbReference type="Pfam" id="PF12580">
    <property type="entry name" value="TPPII"/>
    <property type="match status" value="1"/>
</dbReference>
<dbReference type="Gene3D" id="3.40.50.200">
    <property type="entry name" value="Peptidase S8/S53 domain"/>
    <property type="match status" value="2"/>
</dbReference>
<dbReference type="InterPro" id="IPR036852">
    <property type="entry name" value="Peptidase_S8/S53_dom_sf"/>
</dbReference>
<keyword evidence="14" id="KW-1185">Reference proteome</keyword>
<evidence type="ECO:0000256" key="5">
    <source>
        <dbReference type="ARBA" id="ARBA00022670"/>
    </source>
</evidence>
<sequence length="1250" mass="135145">MAAATVANDSFPVEGLLPRQATRADAFTRRFPNYDGRNVRVAVLDTGVDPAAIGLNGPNKMVDIIDCTGAGDIKLKEVSGTAKDDAIEIISQFTGRTLLASPSWPNPTGVWRVGTKRAYDLWPTELVKRRTADRRRAFEVSHSHLVDAAAAELAAFEKEGSNDIQKKTELTARVQGLKDLLASWDDPGPILEAIVFHDGTHWRAAVGGAEGEASDPTNGEPEAYRANVVDIRNSPTLTNFATERQWATFGQMDLLTYSVNILDEGKLLSLVTLSGTHGTHVAGIIGAQHEDTATNGVAPGVEIVSLKIGDARLGSMEQGQALLRAAQALVDTKCDVANMSYGEDGAFGVEDKGAFASALHKLVRDHGICFVSSAGNNGPALTTVGQPGGTTSGVLSVGAYVNAGAMQRAEYALVEQGVKSSVTTWSSRGPTADGAAGVSIYAPGAAITSICRYALQSTQLMNGTSMSSPNAAGCVALLISAMKAEGIPVTPQRVFSAIQTTGADVNDPLGVRFIDVEKAWEHIQAYRDVSYADATFDVAVTPAGKPLGGSALRGVYLRSAEQSKRVNQFNVTVAPRYRHTETERAFELEIRTSLCGTAPWIQVPEFLVIGGNGRTFEIRVDPRDLPPGLHHGQVLAYDTARPGVPVFAVPVNVVIPVVPDAPTHRLSTVRLQGGAIERQFIHVPAGATWANVRIRTERHEITGTSARLWLHMVQLEPHHRLSKVEHSFIAAANQGEPIEKRINVCGGLTMEVCIAQFWASRAAFDVEIELEFHGVTVAPVAGGRDELTIIGGEGLARIEAVSALRVEELRPALSFHSRRSFVRPSSGKITPQLLPRDRQLSGRQLSELVLEYPLSFKSATKATLLLPISGNLYDSAITLLTQLVDRNNRIVAFGDVYAKQLDLKKGEYTLRAQILHESPAVLERLRTMTLTVNSALSKPQDVQLDIFNDHVDLVQNKQAKFSGIKLLPGERTVLCFDTNLTGDKLPSDAQPGDVILGSFGFAPKGQAHVRYIVPPAPSKDDKSPSDSPKLAALLAGLVPQVPAEERSDFLARIAEQHPNSLEILVARLQATKTVASDLDEALAAAQAIDDAVDEKDVLLFAGAKKLPDAEQTDETRRHAKEMGARKSALELALARQAYIYLEKGDQEKFDAVIARGRALLPDVGTDSDVQRLFSRLVARWHFDHGRPGQALANIRKFIAELGAGTKETLSELSAAHELEREIYSRLGWDLWQGYATRWSWLNSPKEVELF</sequence>
<dbReference type="InterPro" id="IPR000209">
    <property type="entry name" value="Peptidase_S8/S53_dom"/>
</dbReference>
<dbReference type="PROSITE" id="PS00138">
    <property type="entry name" value="SUBTILASE_SER"/>
    <property type="match status" value="1"/>
</dbReference>
<dbReference type="PANTHER" id="PTHR43806:SF14">
    <property type="entry name" value="TRIPEPTIDYL-PEPTIDASE 2"/>
    <property type="match status" value="1"/>
</dbReference>
<proteinExistence type="inferred from homology"/>
<feature type="domain" description="Peptidase S8/S53" evidence="9">
    <location>
        <begin position="36"/>
        <end position="502"/>
    </location>
</feature>
<keyword evidence="6 8" id="KW-0378">Hydrolase</keyword>
<keyword evidence="4" id="KW-0031">Aminopeptidase</keyword>
<dbReference type="Pfam" id="PF21223">
    <property type="entry name" value="TPPII_Ig-like-1"/>
    <property type="match status" value="1"/>
</dbReference>
<gene>
    <name evidence="13" type="ORF">MCUN1_003180</name>
</gene>
<dbReference type="InterPro" id="IPR048383">
    <property type="entry name" value="TPPII_Ig-like-1"/>
</dbReference>
<evidence type="ECO:0000259" key="12">
    <source>
        <dbReference type="Pfam" id="PF21316"/>
    </source>
</evidence>
<dbReference type="PANTHER" id="PTHR43806">
    <property type="entry name" value="PEPTIDASE S8"/>
    <property type="match status" value="1"/>
</dbReference>
<dbReference type="GO" id="GO:0004252">
    <property type="term" value="F:serine-type endopeptidase activity"/>
    <property type="evidence" value="ECO:0007669"/>
    <property type="project" value="UniProtKB-UniRule"/>
</dbReference>
<evidence type="ECO:0000256" key="1">
    <source>
        <dbReference type="ARBA" id="ARBA00001910"/>
    </source>
</evidence>